<dbReference type="OrthoDB" id="6237942at2"/>
<keyword evidence="1" id="KW-0472">Membrane</keyword>
<keyword evidence="1" id="KW-0812">Transmembrane</keyword>
<dbReference type="Proteomes" id="UP000242258">
    <property type="component" value="Unassembled WGS sequence"/>
</dbReference>
<keyword evidence="3" id="KW-1185">Reference proteome</keyword>
<name>A0A1E7Q2L1_9GAMM</name>
<sequence>MTSKLKRLAIYLLPFLAVIELNVFGVGFLTEVTGNTGQTVWILLALIVYYLIVLLWHKSLAKTPIIILTLLIFSLMFLPVRQNISVISYVSKDADIYWLERAYFTGEVSVFVAPKSLLLARKKLLQREDIAYEAFLQLTEKGEVILVYADSAADNSTTTKSEYQQIKVFPATNQ</sequence>
<keyword evidence="1" id="KW-1133">Transmembrane helix</keyword>
<proteinExistence type="predicted"/>
<feature type="transmembrane region" description="Helical" evidence="1">
    <location>
        <begin position="64"/>
        <end position="82"/>
    </location>
</feature>
<accession>A0A1E7Q2L1</accession>
<protein>
    <submittedName>
        <fullName evidence="2">Uncharacterized protein</fullName>
    </submittedName>
</protein>
<dbReference type="RefSeq" id="WP_070047916.1">
    <property type="nucleotide sequence ID" value="NZ_CBCSDO010000001.1"/>
</dbReference>
<feature type="transmembrane region" description="Helical" evidence="1">
    <location>
        <begin position="40"/>
        <end position="57"/>
    </location>
</feature>
<gene>
    <name evidence="2" type="ORF">BI198_01275</name>
</gene>
<evidence type="ECO:0000256" key="1">
    <source>
        <dbReference type="SAM" id="Phobius"/>
    </source>
</evidence>
<dbReference type="EMBL" id="MKEK01000001">
    <property type="protein sequence ID" value="OEY68350.1"/>
    <property type="molecule type" value="Genomic_DNA"/>
</dbReference>
<evidence type="ECO:0000313" key="2">
    <source>
        <dbReference type="EMBL" id="OEY68350.1"/>
    </source>
</evidence>
<evidence type="ECO:0000313" key="3">
    <source>
        <dbReference type="Proteomes" id="UP000242258"/>
    </source>
</evidence>
<dbReference type="AlphaFoldDB" id="A0A1E7Q2L1"/>
<reference evidence="3" key="1">
    <citation type="submission" date="2016-09" db="EMBL/GenBank/DDBJ databases">
        <authorList>
            <person name="Wan X."/>
            <person name="Hou S."/>
        </authorList>
    </citation>
    <scope>NUCLEOTIDE SEQUENCE [LARGE SCALE GENOMIC DNA]</scope>
    <source>
        <strain evidence="3">KH87</strain>
    </source>
</reference>
<feature type="transmembrane region" description="Helical" evidence="1">
    <location>
        <begin position="9"/>
        <end position="28"/>
    </location>
</feature>
<dbReference type="STRING" id="1628148.BI198_01275"/>
<comment type="caution">
    <text evidence="2">The sequence shown here is derived from an EMBL/GenBank/DDBJ whole genome shotgun (WGS) entry which is preliminary data.</text>
</comment>
<organism evidence="2 3">
    <name type="scientific">Rheinheimera salexigens</name>
    <dbReference type="NCBI Taxonomy" id="1628148"/>
    <lineage>
        <taxon>Bacteria</taxon>
        <taxon>Pseudomonadati</taxon>
        <taxon>Pseudomonadota</taxon>
        <taxon>Gammaproteobacteria</taxon>
        <taxon>Chromatiales</taxon>
        <taxon>Chromatiaceae</taxon>
        <taxon>Rheinheimera</taxon>
    </lineage>
</organism>